<evidence type="ECO:0000256" key="1">
    <source>
        <dbReference type="ARBA" id="ARBA00004906"/>
    </source>
</evidence>
<dbReference type="Gene3D" id="3.30.710.10">
    <property type="entry name" value="Potassium Channel Kv1.1, Chain A"/>
    <property type="match status" value="1"/>
</dbReference>
<comment type="similarity">
    <text evidence="2">Belongs to the Tdpoz family.</text>
</comment>
<dbReference type="PANTHER" id="PTHR26379">
    <property type="entry name" value="BTB/POZ AND MATH DOMAIN-CONTAINING PROTEIN 1"/>
    <property type="match status" value="1"/>
</dbReference>
<dbReference type="GO" id="GO:0016567">
    <property type="term" value="P:protein ubiquitination"/>
    <property type="evidence" value="ECO:0007669"/>
    <property type="project" value="InterPro"/>
</dbReference>
<dbReference type="Pfam" id="PF00651">
    <property type="entry name" value="BTB"/>
    <property type="match status" value="1"/>
</dbReference>
<dbReference type="SUPFAM" id="SSF54695">
    <property type="entry name" value="POZ domain"/>
    <property type="match status" value="1"/>
</dbReference>
<protein>
    <submittedName>
        <fullName evidence="5">Uncharacterized protein</fullName>
    </submittedName>
</protein>
<accession>A0A1B6PB67</accession>
<dbReference type="InParanoid" id="A0A1B6PB67"/>
<dbReference type="Gene3D" id="1.25.40.420">
    <property type="match status" value="1"/>
</dbReference>
<dbReference type="AlphaFoldDB" id="A0A1B6PB67"/>
<organism evidence="5 6">
    <name type="scientific">Sorghum bicolor</name>
    <name type="common">Sorghum</name>
    <name type="synonym">Sorghum vulgare</name>
    <dbReference type="NCBI Taxonomy" id="4558"/>
    <lineage>
        <taxon>Eukaryota</taxon>
        <taxon>Viridiplantae</taxon>
        <taxon>Streptophyta</taxon>
        <taxon>Embryophyta</taxon>
        <taxon>Tracheophyta</taxon>
        <taxon>Spermatophyta</taxon>
        <taxon>Magnoliopsida</taxon>
        <taxon>Liliopsida</taxon>
        <taxon>Poales</taxon>
        <taxon>Poaceae</taxon>
        <taxon>PACMAD clade</taxon>
        <taxon>Panicoideae</taxon>
        <taxon>Andropogonodae</taxon>
        <taxon>Andropogoneae</taxon>
        <taxon>Sorghinae</taxon>
        <taxon>Sorghum</taxon>
    </lineage>
</organism>
<dbReference type="Pfam" id="PF24570">
    <property type="entry name" value="BACK_BPM_SPOP"/>
    <property type="match status" value="1"/>
</dbReference>
<dbReference type="InterPro" id="IPR000210">
    <property type="entry name" value="BTB/POZ_dom"/>
</dbReference>
<comment type="pathway">
    <text evidence="1">Protein modification; protein ubiquitination.</text>
</comment>
<dbReference type="InterPro" id="IPR056423">
    <property type="entry name" value="BACK_BPM_SPOP"/>
</dbReference>
<name>A0A1B6PB67_SORBI</name>
<gene>
    <name evidence="5" type="ORF">SORBI_3008G021500</name>
</gene>
<dbReference type="InterPro" id="IPR011333">
    <property type="entry name" value="SKP1/BTB/POZ_sf"/>
</dbReference>
<evidence type="ECO:0000256" key="2">
    <source>
        <dbReference type="ARBA" id="ARBA00010846"/>
    </source>
</evidence>
<evidence type="ECO:0000313" key="5">
    <source>
        <dbReference type="EMBL" id="KXG22881.2"/>
    </source>
</evidence>
<keyword evidence="6" id="KW-1185">Reference proteome</keyword>
<reference evidence="5 6" key="1">
    <citation type="journal article" date="2009" name="Nature">
        <title>The Sorghum bicolor genome and the diversification of grasses.</title>
        <authorList>
            <person name="Paterson A.H."/>
            <person name="Bowers J.E."/>
            <person name="Bruggmann R."/>
            <person name="Dubchak I."/>
            <person name="Grimwood J."/>
            <person name="Gundlach H."/>
            <person name="Haberer G."/>
            <person name="Hellsten U."/>
            <person name="Mitros T."/>
            <person name="Poliakov A."/>
            <person name="Schmutz J."/>
            <person name="Spannagl M."/>
            <person name="Tang H."/>
            <person name="Wang X."/>
            <person name="Wicker T."/>
            <person name="Bharti A.K."/>
            <person name="Chapman J."/>
            <person name="Feltus F.A."/>
            <person name="Gowik U."/>
            <person name="Grigoriev I.V."/>
            <person name="Lyons E."/>
            <person name="Maher C.A."/>
            <person name="Martis M."/>
            <person name="Narechania A."/>
            <person name="Otillar R.P."/>
            <person name="Penning B.W."/>
            <person name="Salamov A.A."/>
            <person name="Wang Y."/>
            <person name="Zhang L."/>
            <person name="Carpita N.C."/>
            <person name="Freeling M."/>
            <person name="Gingle A.R."/>
            <person name="Hash C.T."/>
            <person name="Keller B."/>
            <person name="Klein P."/>
            <person name="Kresovich S."/>
            <person name="McCann M.C."/>
            <person name="Ming R."/>
            <person name="Peterson D.G."/>
            <person name="Mehboob-ur-Rahman"/>
            <person name="Ware D."/>
            <person name="Westhoff P."/>
            <person name="Mayer K.F."/>
            <person name="Messing J."/>
            <person name="Rokhsar D.S."/>
        </authorList>
    </citation>
    <scope>NUCLEOTIDE SEQUENCE [LARGE SCALE GENOMIC DNA]</scope>
    <source>
        <strain evidence="6">cv. BTx623</strain>
    </source>
</reference>
<evidence type="ECO:0000259" key="3">
    <source>
        <dbReference type="Pfam" id="PF00651"/>
    </source>
</evidence>
<dbReference type="InterPro" id="IPR045005">
    <property type="entry name" value="BPM1-6"/>
</dbReference>
<feature type="domain" description="BTB" evidence="3">
    <location>
        <begin position="31"/>
        <end position="103"/>
    </location>
</feature>
<dbReference type="eggNOG" id="KOG1987">
    <property type="taxonomic scope" value="Eukaryota"/>
</dbReference>
<feature type="domain" description="BPM/SPOP BACK" evidence="4">
    <location>
        <begin position="110"/>
        <end position="163"/>
    </location>
</feature>
<dbReference type="EMBL" id="CM000767">
    <property type="protein sequence ID" value="KXG22881.2"/>
    <property type="molecule type" value="Genomic_DNA"/>
</dbReference>
<sequence>MNFVVVPPSILYQDFGEMLSDVNGRPVVPAELFDPMKEKAENLIRIDDTESAIFEALLHFIYTDRLPDSCSDGRNLAIMHLLVAADRYGVERLRLLCESKLSKAIDVEIVATTLSLAEQHNCSQLRRACIGFMASLNMFGPNMETDGFDHLIASCLLVMKEILDNVSCIWSGKQCR</sequence>
<proteinExistence type="inferred from homology"/>
<dbReference type="OMA" id="CEAKLCH"/>
<reference evidence="6" key="2">
    <citation type="journal article" date="2018" name="Plant J.">
        <title>The Sorghum bicolor reference genome: improved assembly, gene annotations, a transcriptome atlas, and signatures of genome organization.</title>
        <authorList>
            <person name="McCormick R.F."/>
            <person name="Truong S.K."/>
            <person name="Sreedasyam A."/>
            <person name="Jenkins J."/>
            <person name="Shu S."/>
            <person name="Sims D."/>
            <person name="Kennedy M."/>
            <person name="Amirebrahimi M."/>
            <person name="Weers B.D."/>
            <person name="McKinley B."/>
            <person name="Mattison A."/>
            <person name="Morishige D.T."/>
            <person name="Grimwood J."/>
            <person name="Schmutz J."/>
            <person name="Mullet J.E."/>
        </authorList>
    </citation>
    <scope>NUCLEOTIDE SEQUENCE [LARGE SCALE GENOMIC DNA]</scope>
    <source>
        <strain evidence="6">cv. BTx623</strain>
    </source>
</reference>
<dbReference type="Proteomes" id="UP000000768">
    <property type="component" value="Chromosome 8"/>
</dbReference>
<evidence type="ECO:0000313" key="6">
    <source>
        <dbReference type="Proteomes" id="UP000000768"/>
    </source>
</evidence>
<dbReference type="Gramene" id="KXG22881">
    <property type="protein sequence ID" value="KXG22881"/>
    <property type="gene ID" value="SORBI_3008G021500"/>
</dbReference>
<dbReference type="PANTHER" id="PTHR26379:SF321">
    <property type="entry name" value="OS04G0625600 PROTEIN"/>
    <property type="match status" value="1"/>
</dbReference>
<evidence type="ECO:0000259" key="4">
    <source>
        <dbReference type="Pfam" id="PF24570"/>
    </source>
</evidence>